<dbReference type="GO" id="GO:0005886">
    <property type="term" value="C:plasma membrane"/>
    <property type="evidence" value="ECO:0007669"/>
    <property type="project" value="TreeGrafter"/>
</dbReference>
<evidence type="ECO:0000259" key="11">
    <source>
        <dbReference type="PROSITE" id="PS50850"/>
    </source>
</evidence>
<evidence type="ECO:0000256" key="10">
    <source>
        <dbReference type="SAM" id="Phobius"/>
    </source>
</evidence>
<feature type="transmembrane region" description="Helical" evidence="10">
    <location>
        <begin position="229"/>
        <end position="248"/>
    </location>
</feature>
<dbReference type="PRINTS" id="PR00171">
    <property type="entry name" value="SUGRTRNSPORT"/>
</dbReference>
<dbReference type="PANTHER" id="PTHR48022">
    <property type="entry name" value="PLASTIDIC GLUCOSE TRANSPORTER 4"/>
    <property type="match status" value="1"/>
</dbReference>
<feature type="transmembrane region" description="Helical" evidence="10">
    <location>
        <begin position="421"/>
        <end position="444"/>
    </location>
</feature>
<evidence type="ECO:0000313" key="13">
    <source>
        <dbReference type="Proteomes" id="UP000038830"/>
    </source>
</evidence>
<evidence type="ECO:0000256" key="6">
    <source>
        <dbReference type="ARBA" id="ARBA00022989"/>
    </source>
</evidence>
<evidence type="ECO:0000256" key="2">
    <source>
        <dbReference type="ARBA" id="ARBA00010992"/>
    </source>
</evidence>
<dbReference type="GO" id="GO:0055056">
    <property type="term" value="F:D-glucose transmembrane transporter activity"/>
    <property type="evidence" value="ECO:0007669"/>
    <property type="project" value="UniProtKB-ARBA"/>
</dbReference>
<dbReference type="Gene3D" id="1.20.1250.20">
    <property type="entry name" value="MFS general substrate transporter like domains"/>
    <property type="match status" value="1"/>
</dbReference>
<dbReference type="InterPro" id="IPR020846">
    <property type="entry name" value="MFS_dom"/>
</dbReference>
<dbReference type="PANTHER" id="PTHR48022:SF75">
    <property type="entry name" value="GALACTOSE TRANSPORTER-RELATED"/>
    <property type="match status" value="1"/>
</dbReference>
<reference evidence="13" key="1">
    <citation type="journal article" date="2015" name="J. Biotechnol.">
        <title>The structure of the Cyberlindnera jadinii genome and its relation to Candida utilis analyzed by the occurrence of single nucleotide polymorphisms.</title>
        <authorList>
            <person name="Rupp O."/>
            <person name="Brinkrolf K."/>
            <person name="Buerth C."/>
            <person name="Kunigo M."/>
            <person name="Schneider J."/>
            <person name="Jaenicke S."/>
            <person name="Goesmann A."/>
            <person name="Puehler A."/>
            <person name="Jaeger K.-E."/>
            <person name="Ernst J.F."/>
        </authorList>
    </citation>
    <scope>NUCLEOTIDE SEQUENCE [LARGE SCALE GENOMIC DNA]</scope>
    <source>
        <strain evidence="13">ATCC 18201 / CBS 1600 / BCRC 20928 / JCM 3617 / NBRC 0987 / NRRL Y-1542</strain>
    </source>
</reference>
<organism evidence="12 13">
    <name type="scientific">Cyberlindnera jadinii (strain ATCC 18201 / CBS 1600 / BCRC 20928 / JCM 3617 / NBRC 0987 / NRRL Y-1542)</name>
    <name type="common">Torula yeast</name>
    <name type="synonym">Candida utilis</name>
    <dbReference type="NCBI Taxonomy" id="983966"/>
    <lineage>
        <taxon>Eukaryota</taxon>
        <taxon>Fungi</taxon>
        <taxon>Dikarya</taxon>
        <taxon>Ascomycota</taxon>
        <taxon>Saccharomycotina</taxon>
        <taxon>Saccharomycetes</taxon>
        <taxon>Phaffomycetales</taxon>
        <taxon>Phaffomycetaceae</taxon>
        <taxon>Cyberlindnera</taxon>
    </lineage>
</organism>
<evidence type="ECO:0000256" key="7">
    <source>
        <dbReference type="ARBA" id="ARBA00023136"/>
    </source>
</evidence>
<dbReference type="EMBL" id="CDQK01000001">
    <property type="protein sequence ID" value="CEP21078.1"/>
    <property type="molecule type" value="Genomic_DNA"/>
</dbReference>
<proteinExistence type="inferred from homology"/>
<keyword evidence="3 8" id="KW-0813">Transport</keyword>
<protein>
    <submittedName>
        <fullName evidence="12">HXT9 protein</fullName>
    </submittedName>
</protein>
<keyword evidence="4" id="KW-0762">Sugar transport</keyword>
<gene>
    <name evidence="12" type="primary">HXT9</name>
    <name evidence="12" type="ORF">BN1211_1097</name>
</gene>
<evidence type="ECO:0000256" key="4">
    <source>
        <dbReference type="ARBA" id="ARBA00022597"/>
    </source>
</evidence>
<feature type="region of interest" description="Disordered" evidence="9">
    <location>
        <begin position="1"/>
        <end position="39"/>
    </location>
</feature>
<evidence type="ECO:0000256" key="5">
    <source>
        <dbReference type="ARBA" id="ARBA00022692"/>
    </source>
</evidence>
<feature type="compositionally biased region" description="Polar residues" evidence="9">
    <location>
        <begin position="1"/>
        <end position="16"/>
    </location>
</feature>
<dbReference type="InterPro" id="IPR036259">
    <property type="entry name" value="MFS_trans_sf"/>
</dbReference>
<feature type="transmembrane region" description="Helical" evidence="10">
    <location>
        <begin position="137"/>
        <end position="157"/>
    </location>
</feature>
<dbReference type="InterPro" id="IPR005829">
    <property type="entry name" value="Sugar_transporter_CS"/>
</dbReference>
<dbReference type="InterPro" id="IPR005828">
    <property type="entry name" value="MFS_sugar_transport-like"/>
</dbReference>
<keyword evidence="5 10" id="KW-0812">Transmembrane</keyword>
<evidence type="ECO:0000256" key="8">
    <source>
        <dbReference type="RuleBase" id="RU003346"/>
    </source>
</evidence>
<sequence length="566" mass="62458">MSAVEQQENQLQSQAIDSGVMTPASYDETQSKADDSSVDNQVPVDIPAKPASAYITVCLLCLMVAFGGFVFGWDTGTISGFVNMPDFIKRFGQVKSNGEHYLSNVRTGLIVSIFNIGCAFGSVFLSKAADMYGRRIGLMIMMVIYIVGILIQITAVSKWYQYFIGRIISGLAVGGIGVISPLFISESAPKHIRPALVSSYQLMITFGIFLGYCTNYGTKTYDNTAQWRIALGLCFFWALLMITGMVFMPESPRYLIKKGRLDDARKSLAYSNRVPADDPAIFAEVEEINAALLKEDAAGKASWMELIKGKPKIGYRVLCGILLMSLQQLTGNNYFFYYGTTIFQAVGLNDSFQTSIVLGIVNFASTIIAIYSVNKLGGRKSLLIGCVGMIVCFVIFASLGVTKLYPHGRDEASDKGTGNAMIFFACIYIFFFATTWGPCCFVVVSEIYPIRIKSKAMGIATASNWLWGFLIAFFTPFITSAINFYYGYVFLGCLVFAFFFVYFTIPTTTGLTLEEVDEMYATGVKAWKSASFVPSRDFTQEKAFLKAKSEEVENVNAENTPLPNYS</sequence>
<evidence type="ECO:0000256" key="1">
    <source>
        <dbReference type="ARBA" id="ARBA00004141"/>
    </source>
</evidence>
<keyword evidence="6 10" id="KW-1133">Transmembrane helix</keyword>
<feature type="domain" description="Major facilitator superfamily (MFS) profile" evidence="11">
    <location>
        <begin position="60"/>
        <end position="509"/>
    </location>
</feature>
<feature type="transmembrane region" description="Helical" evidence="10">
    <location>
        <begin position="351"/>
        <end position="370"/>
    </location>
</feature>
<feature type="transmembrane region" description="Helical" evidence="10">
    <location>
        <begin position="196"/>
        <end position="217"/>
    </location>
</feature>
<evidence type="ECO:0000313" key="12">
    <source>
        <dbReference type="EMBL" id="CEP21078.1"/>
    </source>
</evidence>
<dbReference type="Proteomes" id="UP000038830">
    <property type="component" value="Unassembled WGS sequence"/>
</dbReference>
<dbReference type="SUPFAM" id="SSF103473">
    <property type="entry name" value="MFS general substrate transporter"/>
    <property type="match status" value="1"/>
</dbReference>
<comment type="subcellular location">
    <subcellularLocation>
        <location evidence="1">Membrane</location>
        <topology evidence="1">Multi-pass membrane protein</topology>
    </subcellularLocation>
</comment>
<comment type="similarity">
    <text evidence="2 8">Belongs to the major facilitator superfamily. Sugar transporter (TC 2.A.1.1) family.</text>
</comment>
<dbReference type="PROSITE" id="PS50850">
    <property type="entry name" value="MFS"/>
    <property type="match status" value="1"/>
</dbReference>
<dbReference type="AlphaFoldDB" id="A0A0H5C018"/>
<dbReference type="Pfam" id="PF00083">
    <property type="entry name" value="Sugar_tr"/>
    <property type="match status" value="1"/>
</dbReference>
<name>A0A0H5C018_CYBJN</name>
<dbReference type="FunFam" id="1.20.1250.20:FF:000044">
    <property type="entry name" value="Hexose transporter Hxt3p"/>
    <property type="match status" value="1"/>
</dbReference>
<feature type="transmembrane region" description="Helical" evidence="10">
    <location>
        <begin position="382"/>
        <end position="401"/>
    </location>
</feature>
<accession>A0A0H5C018</accession>
<dbReference type="PROSITE" id="PS00217">
    <property type="entry name" value="SUGAR_TRANSPORT_2"/>
    <property type="match status" value="1"/>
</dbReference>
<feature type="transmembrane region" description="Helical" evidence="10">
    <location>
        <begin position="105"/>
        <end position="125"/>
    </location>
</feature>
<dbReference type="GO" id="GO:0005351">
    <property type="term" value="F:carbohydrate:proton symporter activity"/>
    <property type="evidence" value="ECO:0007669"/>
    <property type="project" value="TreeGrafter"/>
</dbReference>
<evidence type="ECO:0000256" key="9">
    <source>
        <dbReference type="SAM" id="MobiDB-lite"/>
    </source>
</evidence>
<feature type="transmembrane region" description="Helical" evidence="10">
    <location>
        <begin position="484"/>
        <end position="505"/>
    </location>
</feature>
<evidence type="ECO:0000256" key="3">
    <source>
        <dbReference type="ARBA" id="ARBA00022448"/>
    </source>
</evidence>
<dbReference type="NCBIfam" id="TIGR00879">
    <property type="entry name" value="SP"/>
    <property type="match status" value="1"/>
</dbReference>
<keyword evidence="7 10" id="KW-0472">Membrane</keyword>
<dbReference type="InterPro" id="IPR050360">
    <property type="entry name" value="MFS_Sugar_Transporters"/>
</dbReference>
<feature type="transmembrane region" description="Helical" evidence="10">
    <location>
        <begin position="53"/>
        <end position="73"/>
    </location>
</feature>
<feature type="transmembrane region" description="Helical" evidence="10">
    <location>
        <begin position="163"/>
        <end position="184"/>
    </location>
</feature>
<feature type="transmembrane region" description="Helical" evidence="10">
    <location>
        <begin position="456"/>
        <end position="478"/>
    </location>
</feature>
<dbReference type="CDD" id="cd17356">
    <property type="entry name" value="MFS_HXT"/>
    <property type="match status" value="1"/>
</dbReference>
<dbReference type="InterPro" id="IPR003663">
    <property type="entry name" value="Sugar/inositol_transpt"/>
</dbReference>